<dbReference type="RefSeq" id="WP_007190842.1">
    <property type="nucleotide sequence ID" value="NZ_AOLS01000127.1"/>
</dbReference>
<name>M0JP84_9EURY</name>
<dbReference type="PATRIC" id="fig|662475.6.peg.4306"/>
<reference evidence="2 3" key="1">
    <citation type="journal article" date="2014" name="PLoS Genet.">
        <title>Phylogenetically driven sequencing of extremely halophilic archaea reveals strategies for static and dynamic osmo-response.</title>
        <authorList>
            <person name="Becker E.A."/>
            <person name="Seitzer P.M."/>
            <person name="Tritt A."/>
            <person name="Larsen D."/>
            <person name="Krusor M."/>
            <person name="Yao A.I."/>
            <person name="Wu D."/>
            <person name="Madern D."/>
            <person name="Eisen J.A."/>
            <person name="Darling A.E."/>
            <person name="Facciotti M.T."/>
        </authorList>
    </citation>
    <scope>NUCLEOTIDE SEQUENCE [LARGE SCALE GENOMIC DNA]</scope>
    <source>
        <strain evidence="2 3">ATCC 33799</strain>
    </source>
</reference>
<proteinExistence type="predicted"/>
<evidence type="ECO:0000313" key="3">
    <source>
        <dbReference type="Proteomes" id="UP000011687"/>
    </source>
</evidence>
<dbReference type="Proteomes" id="UP000011687">
    <property type="component" value="Unassembled WGS sequence"/>
</dbReference>
<feature type="region of interest" description="Disordered" evidence="1">
    <location>
        <begin position="1"/>
        <end position="27"/>
    </location>
</feature>
<accession>M0JP84</accession>
<organism evidence="2 3">
    <name type="scientific">Haloarcula marismortui ATCC 33799</name>
    <dbReference type="NCBI Taxonomy" id="662475"/>
    <lineage>
        <taxon>Archaea</taxon>
        <taxon>Methanobacteriati</taxon>
        <taxon>Methanobacteriota</taxon>
        <taxon>Stenosarchaea group</taxon>
        <taxon>Halobacteria</taxon>
        <taxon>Halobacteriales</taxon>
        <taxon>Haloarculaceae</taxon>
        <taxon>Haloarcula</taxon>
    </lineage>
</organism>
<sequence>MTDSNSSTDESNDFMNSGSRQPTKRMVPPEFTSANHIIQPGDGDQDPKFLITPSGAGANRVMLVGVVSEVEDVGQDQAYLRMRCVDVAGNVFLTYAGQYQKDARNSIQQLTAPEFVQVIGKPNTLETDDGEVLTSVRPEVVNTISEDEYFALCAENAQHTIKRLTGEQGHEFFHSEAADLYGDEFDEEIYEAAVETLERVAEETGKANTLSRSQLADMEYDELRSLASKFESINGNAKADVLVDALADKPAPA</sequence>
<evidence type="ECO:0000313" key="2">
    <source>
        <dbReference type="EMBL" id="EMA09485.1"/>
    </source>
</evidence>
<dbReference type="EMBL" id="AOLS01000127">
    <property type="protein sequence ID" value="EMA09485.1"/>
    <property type="molecule type" value="Genomic_DNA"/>
</dbReference>
<comment type="caution">
    <text evidence="2">The sequence shown here is derived from an EMBL/GenBank/DDBJ whole genome shotgun (WGS) entry which is preliminary data.</text>
</comment>
<gene>
    <name evidence="2" type="ORF">C435_21994</name>
</gene>
<protein>
    <submittedName>
        <fullName evidence="2">Uncharacterized protein</fullName>
    </submittedName>
</protein>
<keyword evidence="3" id="KW-1185">Reference proteome</keyword>
<dbReference type="AlphaFoldDB" id="M0JP84"/>
<evidence type="ECO:0000256" key="1">
    <source>
        <dbReference type="SAM" id="MobiDB-lite"/>
    </source>
</evidence>